<name>A0A7R9HWK5_9NEOP</name>
<gene>
    <name evidence="2" type="ORF">TMSB3V08_LOCUS12090</name>
</gene>
<accession>A0A7R9HWK5</accession>
<evidence type="ECO:0000313" key="2">
    <source>
        <dbReference type="EMBL" id="CAD7435444.1"/>
    </source>
</evidence>
<sequence>MAAIHYTQNVEKGQKSETTPEHSGHLLAVSCELETYYKFSGVEKRLTVESGNSSRWKDY</sequence>
<feature type="compositionally biased region" description="Polar residues" evidence="1">
    <location>
        <begin position="1"/>
        <end position="11"/>
    </location>
</feature>
<proteinExistence type="predicted"/>
<evidence type="ECO:0000256" key="1">
    <source>
        <dbReference type="SAM" id="MobiDB-lite"/>
    </source>
</evidence>
<organism evidence="2">
    <name type="scientific">Timema monikensis</name>
    <dbReference type="NCBI Taxonomy" id="170555"/>
    <lineage>
        <taxon>Eukaryota</taxon>
        <taxon>Metazoa</taxon>
        <taxon>Ecdysozoa</taxon>
        <taxon>Arthropoda</taxon>
        <taxon>Hexapoda</taxon>
        <taxon>Insecta</taxon>
        <taxon>Pterygota</taxon>
        <taxon>Neoptera</taxon>
        <taxon>Polyneoptera</taxon>
        <taxon>Phasmatodea</taxon>
        <taxon>Timematodea</taxon>
        <taxon>Timematoidea</taxon>
        <taxon>Timematidae</taxon>
        <taxon>Timema</taxon>
    </lineage>
</organism>
<reference evidence="2" key="1">
    <citation type="submission" date="2020-11" db="EMBL/GenBank/DDBJ databases">
        <authorList>
            <person name="Tran Van P."/>
        </authorList>
    </citation>
    <scope>NUCLEOTIDE SEQUENCE</scope>
</reference>
<protein>
    <submittedName>
        <fullName evidence="2">Uncharacterized protein</fullName>
    </submittedName>
</protein>
<feature type="region of interest" description="Disordered" evidence="1">
    <location>
        <begin position="1"/>
        <end position="23"/>
    </location>
</feature>
<feature type="compositionally biased region" description="Basic and acidic residues" evidence="1">
    <location>
        <begin position="12"/>
        <end position="23"/>
    </location>
</feature>
<dbReference type="AlphaFoldDB" id="A0A7R9HWK5"/>
<dbReference type="EMBL" id="OB800184">
    <property type="protein sequence ID" value="CAD7435444.1"/>
    <property type="molecule type" value="Genomic_DNA"/>
</dbReference>